<dbReference type="AlphaFoldDB" id="A0A0C1FTS3"/>
<dbReference type="RefSeq" id="WP_039473769.1">
    <property type="nucleotide sequence ID" value="NZ_JSYN01000006.1"/>
</dbReference>
<dbReference type="Proteomes" id="UP000031246">
    <property type="component" value="Unassembled WGS sequence"/>
</dbReference>
<keyword evidence="1" id="KW-0732">Signal</keyword>
<proteinExistence type="predicted"/>
<reference evidence="2 3" key="1">
    <citation type="submission" date="2014-10" db="EMBL/GenBank/DDBJ databases">
        <title>Pedobacter Kyungheensis.</title>
        <authorList>
            <person name="Anderson B.M."/>
            <person name="Newman J.D."/>
        </authorList>
    </citation>
    <scope>NUCLEOTIDE SEQUENCE [LARGE SCALE GENOMIC DNA]</scope>
    <source>
        <strain evidence="2 3">KACC 16221</strain>
    </source>
</reference>
<protein>
    <recommendedName>
        <fullName evidence="4">Alpha-L-rhamnosidase six-hairpin glycosidase domain-containing protein</fullName>
    </recommendedName>
</protein>
<dbReference type="EMBL" id="JSYN01000006">
    <property type="protein sequence ID" value="KIA95198.1"/>
    <property type="molecule type" value="Genomic_DNA"/>
</dbReference>
<accession>A0A0C1FTS3</accession>
<evidence type="ECO:0000313" key="3">
    <source>
        <dbReference type="Proteomes" id="UP000031246"/>
    </source>
</evidence>
<dbReference type="OrthoDB" id="2490189at2"/>
<name>A0A0C1FTS3_9SPHI</name>
<keyword evidence="3" id="KW-1185">Reference proteome</keyword>
<evidence type="ECO:0008006" key="4">
    <source>
        <dbReference type="Google" id="ProtNLM"/>
    </source>
</evidence>
<feature type="signal peptide" evidence="1">
    <location>
        <begin position="1"/>
        <end position="20"/>
    </location>
</feature>
<dbReference type="GO" id="GO:0005975">
    <property type="term" value="P:carbohydrate metabolic process"/>
    <property type="evidence" value="ECO:0007669"/>
    <property type="project" value="InterPro"/>
</dbReference>
<feature type="chain" id="PRO_5002132589" description="Alpha-L-rhamnosidase six-hairpin glycosidase domain-containing protein" evidence="1">
    <location>
        <begin position="21"/>
        <end position="667"/>
    </location>
</feature>
<dbReference type="Gene3D" id="1.50.10.10">
    <property type="match status" value="1"/>
</dbReference>
<sequence length="667" mass="75433">MKNKIILLLSILTISGVAKAQNSKRWELKKKENAIYWQVKNKDTHQDHIEMSGLQVSGIITYGTDNNGMLLLNRKLVFPMLRTIPNNTHGSLIREYNDNSLLQISADGKQMHEYPERFTLNGTLSIESRTDGPLKIIRTIFPSTDKAAIIEKIEFKNNSNSAVKLSIENHFPEYRTDSAKGVYGTYLVAASASPITGQLVAPGASFQYQIAFYGRKITDQPYNFHADFEQEKRMAYLKGLQHSLQLVTPNDTINSLFAFSKIRAAESIYDTKNGLMHGPGGGSYYAAIWANDQAEYANPFFPFLGDINGNESAINSFRMFAKYMNPEYKPIPSSIVAEGTSYWNGAGDRGDMAMIAYGASRFALAKGKQDEAKELSSLVKWCLEYLDRKYSPQGVIRSDADELEGRFPAGKINLATNTIAYAAYLSSADLMQALGNNSLATYYREKAKKLRKAINEYFGAKVEGFETYRYYDANEKLRAWICLPLVFGINEREEQTIKALFSDKLWTYNGILTESGDKTFWDRATLYAFRGMFTSGQQDKYMHYFDYYSATRLLGEHVPYPVEAWPEGGQRHLSAESALYCRTITEGLFGITPTGLQRFAIKPAMPAKWAFMELKNICAFDRVFDIVIRRNGKAFQIDIKLQNGKTINRTWNGKEALTINLSDTHEK</sequence>
<dbReference type="InterPro" id="IPR008928">
    <property type="entry name" value="6-hairpin_glycosidase_sf"/>
</dbReference>
<gene>
    <name evidence="2" type="ORF">OC25_07735</name>
</gene>
<evidence type="ECO:0000256" key="1">
    <source>
        <dbReference type="SAM" id="SignalP"/>
    </source>
</evidence>
<comment type="caution">
    <text evidence="2">The sequence shown here is derived from an EMBL/GenBank/DDBJ whole genome shotgun (WGS) entry which is preliminary data.</text>
</comment>
<evidence type="ECO:0000313" key="2">
    <source>
        <dbReference type="EMBL" id="KIA95198.1"/>
    </source>
</evidence>
<dbReference type="SUPFAM" id="SSF48208">
    <property type="entry name" value="Six-hairpin glycosidases"/>
    <property type="match status" value="1"/>
</dbReference>
<organism evidence="2 3">
    <name type="scientific">Pedobacter kyungheensis</name>
    <dbReference type="NCBI Taxonomy" id="1069985"/>
    <lineage>
        <taxon>Bacteria</taxon>
        <taxon>Pseudomonadati</taxon>
        <taxon>Bacteroidota</taxon>
        <taxon>Sphingobacteriia</taxon>
        <taxon>Sphingobacteriales</taxon>
        <taxon>Sphingobacteriaceae</taxon>
        <taxon>Pedobacter</taxon>
    </lineage>
</organism>
<dbReference type="InterPro" id="IPR012341">
    <property type="entry name" value="6hp_glycosidase-like_sf"/>
</dbReference>